<sequence length="460" mass="49828">MMKRIGMTLCMALLGTGCAHSPKVPGPEQGSRSESLAAAAEKAYRALEFPRCAEDFRAAAEADPDGATRAESLYRAAGCDALAGDTHAAVEVLKRAVQGGYFNADHLQYNPELEPLRAQADWDGLVAQARANLAKAAEPPFPVPTLASVDTFGSRKADAAAVLQVLGLEVGKPFVHSAALMAKKEAALRKQFNLAFAKVGMSFFFAEELKGNAFVTVDLVDAEDAQRARFLPAPQGHPKDPEGLVARWRAYEDRLWPLQVQGKLDPEKSVCQVAHCIGGFGHPDLADFEPEFLAKVPKALDAVTAVLREDADEDRRAAAALLLAYAPTARETVRRLVPFIRDPSSGVRNNVLRVLTATQQTAKEPLLDVATVVDAASMPTVSDRNKSFYLLTYLLDDLPAEALDAQRAGLTKQLGEDLVTMAALQQPTNREPAVEVLERLSGEKHDTAEAWRAWLSRQPK</sequence>
<dbReference type="PROSITE" id="PS51257">
    <property type="entry name" value="PROKAR_LIPOPROTEIN"/>
    <property type="match status" value="1"/>
</dbReference>
<dbReference type="Proteomes" id="UP001516472">
    <property type="component" value="Unassembled WGS sequence"/>
</dbReference>
<evidence type="ECO:0008006" key="3">
    <source>
        <dbReference type="Google" id="ProtNLM"/>
    </source>
</evidence>
<dbReference type="SUPFAM" id="SSF48371">
    <property type="entry name" value="ARM repeat"/>
    <property type="match status" value="1"/>
</dbReference>
<proteinExistence type="predicted"/>
<evidence type="ECO:0000313" key="2">
    <source>
        <dbReference type="Proteomes" id="UP001516472"/>
    </source>
</evidence>
<protein>
    <recommendedName>
        <fullName evidence="3">HEAT repeat domain-containing protein</fullName>
    </recommendedName>
</protein>
<comment type="caution">
    <text evidence="1">The sequence shown here is derived from an EMBL/GenBank/DDBJ whole genome shotgun (WGS) entry which is preliminary data.</text>
</comment>
<dbReference type="EMBL" id="JAAIYO010000016">
    <property type="protein sequence ID" value="MBE4753184.1"/>
    <property type="molecule type" value="Genomic_DNA"/>
</dbReference>
<reference evidence="1 2" key="1">
    <citation type="submission" date="2020-02" db="EMBL/GenBank/DDBJ databases">
        <authorList>
            <person name="Babadi Z.K."/>
            <person name="Risdian C."/>
            <person name="Ebrahimipour G.H."/>
            <person name="Wink J."/>
        </authorList>
    </citation>
    <scope>NUCLEOTIDE SEQUENCE [LARGE SCALE GENOMIC DNA]</scope>
    <source>
        <strain evidence="1 2">ZKHCc1 1396</strain>
    </source>
</reference>
<name>A0ABR9PZ39_9BACT</name>
<gene>
    <name evidence="1" type="ORF">G4177_34045</name>
</gene>
<organism evidence="1 2">
    <name type="scientific">Corallococcus soli</name>
    <dbReference type="NCBI Taxonomy" id="2710757"/>
    <lineage>
        <taxon>Bacteria</taxon>
        <taxon>Pseudomonadati</taxon>
        <taxon>Myxococcota</taxon>
        <taxon>Myxococcia</taxon>
        <taxon>Myxococcales</taxon>
        <taxon>Cystobacterineae</taxon>
        <taxon>Myxococcaceae</taxon>
        <taxon>Corallococcus</taxon>
    </lineage>
</organism>
<evidence type="ECO:0000313" key="1">
    <source>
        <dbReference type="EMBL" id="MBE4753184.1"/>
    </source>
</evidence>
<dbReference type="InterPro" id="IPR016024">
    <property type="entry name" value="ARM-type_fold"/>
</dbReference>
<accession>A0ABR9PZ39</accession>
<keyword evidence="2" id="KW-1185">Reference proteome</keyword>